<dbReference type="PANTHER" id="PTHR41164">
    <property type="entry name" value="CURLI PRODUCTION ASSEMBLY/TRANSPORT COMPONENT CSGG"/>
    <property type="match status" value="1"/>
</dbReference>
<evidence type="ECO:0000256" key="2">
    <source>
        <dbReference type="ARBA" id="ARBA00022729"/>
    </source>
</evidence>
<keyword evidence="4" id="KW-0564">Palmitate</keyword>
<dbReference type="OrthoDB" id="1110708at2"/>
<dbReference type="InterPro" id="IPR011250">
    <property type="entry name" value="OMP/PagP_B-barrel"/>
</dbReference>
<dbReference type="Proteomes" id="UP000239532">
    <property type="component" value="Unassembled WGS sequence"/>
</dbReference>
<dbReference type="PROSITE" id="PS51257">
    <property type="entry name" value="PROKAR_LIPOPROTEIN"/>
    <property type="match status" value="1"/>
</dbReference>
<evidence type="ECO:0000313" key="7">
    <source>
        <dbReference type="EMBL" id="PRP66178.1"/>
    </source>
</evidence>
<keyword evidence="1" id="KW-1003">Cell membrane</keyword>
<evidence type="ECO:0008006" key="9">
    <source>
        <dbReference type="Google" id="ProtNLM"/>
    </source>
</evidence>
<evidence type="ECO:0000256" key="3">
    <source>
        <dbReference type="ARBA" id="ARBA00023136"/>
    </source>
</evidence>
<reference evidence="7 8" key="1">
    <citation type="submission" date="2016-11" db="EMBL/GenBank/DDBJ databases">
        <title>Trade-off between light-utilization and light-protection in marine flavobacteria.</title>
        <authorList>
            <person name="Kumagai Y."/>
        </authorList>
    </citation>
    <scope>NUCLEOTIDE SEQUENCE [LARGE SCALE GENOMIC DNA]</scope>
    <source>
        <strain evidence="7 8">JCM 17109</strain>
    </source>
</reference>
<dbReference type="PANTHER" id="PTHR41164:SF1">
    <property type="entry name" value="CURLI PRODUCTION ASSEMBLY_TRANSPORT COMPONENT CSGG"/>
    <property type="match status" value="1"/>
</dbReference>
<dbReference type="Gene3D" id="2.40.160.20">
    <property type="match status" value="1"/>
</dbReference>
<accession>A0A2S9WRR7</accession>
<evidence type="ECO:0000256" key="4">
    <source>
        <dbReference type="ARBA" id="ARBA00023139"/>
    </source>
</evidence>
<gene>
    <name evidence="7" type="ORF">BST86_03265</name>
</gene>
<dbReference type="RefSeq" id="WP_105982018.1">
    <property type="nucleotide sequence ID" value="NZ_MQUC01000003.1"/>
</dbReference>
<keyword evidence="2" id="KW-0732">Signal</keyword>
<proteinExistence type="predicted"/>
<evidence type="ECO:0000256" key="6">
    <source>
        <dbReference type="SAM" id="MobiDB-lite"/>
    </source>
</evidence>
<name>A0A2S9WRR7_9FLAO</name>
<comment type="caution">
    <text evidence="7">The sequence shown here is derived from an EMBL/GenBank/DDBJ whole genome shotgun (WGS) entry which is preliminary data.</text>
</comment>
<organism evidence="7 8">
    <name type="scientific">Nonlabens agnitus</name>
    <dbReference type="NCBI Taxonomy" id="870484"/>
    <lineage>
        <taxon>Bacteria</taxon>
        <taxon>Pseudomonadati</taxon>
        <taxon>Bacteroidota</taxon>
        <taxon>Flavobacteriia</taxon>
        <taxon>Flavobacteriales</taxon>
        <taxon>Flavobacteriaceae</taxon>
        <taxon>Nonlabens</taxon>
    </lineage>
</organism>
<dbReference type="AlphaFoldDB" id="A0A2S9WRR7"/>
<dbReference type="EMBL" id="MQUC01000003">
    <property type="protein sequence ID" value="PRP66178.1"/>
    <property type="molecule type" value="Genomic_DNA"/>
</dbReference>
<sequence>MNYFKRPLGLILLLLIVTSCGSYFSQPLDIQNARIGETTDATYTLRNLPPPTAPAVVGVYRFEDQTGQFKQTENGSTFSNAVTQGGTTILIKALEDSRWFTPIERENLDNLLNERQIINTTRKDYALQTGTQQQPLPALLYAGVLIEGGIVSYDTNVLTGGVGARYFGAGGSSKYRQDRVTIYLRAVNTQTGKIAKTVYVSKSIYSQAVDASLFRYVNFRRLLEAETGFTRNEPGQLAVKEAIEKAVEALIIEGIEVGLWYPEGGDTVAQKLITDYRSEKEVAERTDVYQRELLDRRSKWRFEAGAGGTYANNDLGNPYYEYSLTAGLKYNLSPFLGINAQGNGYRIKNTGLLNRQFVSTDLNLEFTVLPYEKFSPFIYAGPGINFANSFKISDFKAQAGLGFEYLISPSIGIKVYGDYNVVFSDQMDYEVAGVRDDQYYKFGAGINIYLGNNQAKENSPNYIQRREARELKRLSKRQNENDSTGIIVDSLSRKRTNQNSNQGQ</sequence>
<keyword evidence="8" id="KW-1185">Reference proteome</keyword>
<evidence type="ECO:0000256" key="5">
    <source>
        <dbReference type="ARBA" id="ARBA00023288"/>
    </source>
</evidence>
<dbReference type="Gene3D" id="3.40.50.10610">
    <property type="entry name" value="ABC-type transport auxiliary lipoprotein component"/>
    <property type="match status" value="2"/>
</dbReference>
<dbReference type="InterPro" id="IPR005534">
    <property type="entry name" value="Curli_assmbl/transp-comp_CsgG"/>
</dbReference>
<dbReference type="Pfam" id="PF03783">
    <property type="entry name" value="CsgG"/>
    <property type="match status" value="1"/>
</dbReference>
<keyword evidence="5" id="KW-0449">Lipoprotein</keyword>
<dbReference type="SUPFAM" id="SSF56925">
    <property type="entry name" value="OMPA-like"/>
    <property type="match status" value="1"/>
</dbReference>
<evidence type="ECO:0000313" key="8">
    <source>
        <dbReference type="Proteomes" id="UP000239532"/>
    </source>
</evidence>
<feature type="region of interest" description="Disordered" evidence="6">
    <location>
        <begin position="474"/>
        <end position="504"/>
    </location>
</feature>
<protein>
    <recommendedName>
        <fullName evidence="9">Outer membrane protein beta-barrel domain-containing protein</fullName>
    </recommendedName>
</protein>
<keyword evidence="3" id="KW-0472">Membrane</keyword>
<dbReference type="GO" id="GO:0030288">
    <property type="term" value="C:outer membrane-bounded periplasmic space"/>
    <property type="evidence" value="ECO:0007669"/>
    <property type="project" value="InterPro"/>
</dbReference>
<evidence type="ECO:0000256" key="1">
    <source>
        <dbReference type="ARBA" id="ARBA00022475"/>
    </source>
</evidence>